<dbReference type="PANTHER" id="PTHR35090:SF1">
    <property type="entry name" value="SLR0144 PROTEIN"/>
    <property type="match status" value="1"/>
</dbReference>
<dbReference type="InterPro" id="IPR004096">
    <property type="entry name" value="V4R"/>
</dbReference>
<organism evidence="3 4">
    <name type="scientific">Conexivisphaera calida</name>
    <dbReference type="NCBI Taxonomy" id="1874277"/>
    <lineage>
        <taxon>Archaea</taxon>
        <taxon>Nitrososphaerota</taxon>
        <taxon>Conexivisphaeria</taxon>
        <taxon>Conexivisphaerales</taxon>
        <taxon>Conexivisphaeraceae</taxon>
        <taxon>Conexivisphaera</taxon>
    </lineage>
</organism>
<dbReference type="SMART" id="SM00989">
    <property type="entry name" value="V4R"/>
    <property type="match status" value="1"/>
</dbReference>
<dbReference type="Proteomes" id="UP000509448">
    <property type="component" value="Chromosome"/>
</dbReference>
<gene>
    <name evidence="3" type="ORF">NAS2_0767</name>
</gene>
<dbReference type="KEGG" id="ccai:NAS2_0767"/>
<feature type="domain" description="4-vinyl reductase 4VR" evidence="2">
    <location>
        <begin position="202"/>
        <end position="270"/>
    </location>
</feature>
<feature type="transmembrane region" description="Helical" evidence="1">
    <location>
        <begin position="55"/>
        <end position="77"/>
    </location>
</feature>
<name>A0A4P2VC57_9ARCH</name>
<dbReference type="SUPFAM" id="SSF111126">
    <property type="entry name" value="Ligand-binding domain in the NO signalling and Golgi transport"/>
    <property type="match status" value="1"/>
</dbReference>
<keyword evidence="1" id="KW-0472">Membrane</keyword>
<proteinExistence type="predicted"/>
<dbReference type="AlphaFoldDB" id="A0A4P2VC57"/>
<dbReference type="Pfam" id="PF02830">
    <property type="entry name" value="V4R"/>
    <property type="match status" value="1"/>
</dbReference>
<dbReference type="PANTHER" id="PTHR35090">
    <property type="entry name" value="DNA-DIRECTED RNA POLYMERASE SUBUNIT I"/>
    <property type="match status" value="1"/>
</dbReference>
<evidence type="ECO:0000259" key="2">
    <source>
        <dbReference type="SMART" id="SM00989"/>
    </source>
</evidence>
<reference evidence="3 4" key="1">
    <citation type="journal article" date="2019" name="ISME J.">
        <title>Isolation and characterization of a thermophilic sulfur- and iron-reducing thaumarchaeote from a terrestrial acidic hot spring.</title>
        <authorList>
            <person name="Kato S."/>
            <person name="Itoh T."/>
            <person name="Yuki M."/>
            <person name="Nagamori M."/>
            <person name="Ohnishi M."/>
            <person name="Uematsu K."/>
            <person name="Suzuki K."/>
            <person name="Takashina T."/>
            <person name="Ohkuma M."/>
        </authorList>
    </citation>
    <scope>NUCLEOTIDE SEQUENCE [LARGE SCALE GENOMIC DNA]</scope>
    <source>
        <strain evidence="3 4">NAS-02</strain>
    </source>
</reference>
<sequence>MDPMAGKADPGAPASVFRLPLSWFDPGRDLVSVRVRADSAGKIGMYWYYLLQNGVAIFGTMMNVAPGGALAFAILDATGMGREELMRIMRSAPVGDVEVEVIDAGVKGFASTGGHLLEAGSGRSIVMSASGLAGLFRGMRELMGDDAGAAFLYYAGFVTGREWGKFLVDHVGDPHAAARVFVEVLKSQGLATSAEILEGEDRYRIEARDLIECEVLSDYASRKGGRMRTSHWFRGIVAGVISAVRGGEWDVEEVECVNDGSDKCAFEIRRKQGTADAPAR</sequence>
<accession>A0A4P2VC57</accession>
<protein>
    <recommendedName>
        <fullName evidence="2">4-vinyl reductase 4VR domain-containing protein</fullName>
    </recommendedName>
</protein>
<evidence type="ECO:0000256" key="1">
    <source>
        <dbReference type="SAM" id="Phobius"/>
    </source>
</evidence>
<keyword evidence="1" id="KW-1133">Transmembrane helix</keyword>
<keyword evidence="1" id="KW-0812">Transmembrane</keyword>
<dbReference type="EMBL" id="AP018732">
    <property type="protein sequence ID" value="BBE42156.1"/>
    <property type="molecule type" value="Genomic_DNA"/>
</dbReference>
<dbReference type="InterPro" id="IPR024096">
    <property type="entry name" value="NO_sig/Golgi_transp_ligand-bd"/>
</dbReference>
<keyword evidence="4" id="KW-1185">Reference proteome</keyword>
<dbReference type="Gene3D" id="3.30.1380.20">
    <property type="entry name" value="Trafficking protein particle complex subunit 3"/>
    <property type="match status" value="1"/>
</dbReference>
<evidence type="ECO:0000313" key="4">
    <source>
        <dbReference type="Proteomes" id="UP000509448"/>
    </source>
</evidence>
<evidence type="ECO:0000313" key="3">
    <source>
        <dbReference type="EMBL" id="BBE42156.1"/>
    </source>
</evidence>